<dbReference type="AlphaFoldDB" id="B4Y316"/>
<name>B4Y316_9BURK</name>
<accession>B4Y316</accession>
<proteinExistence type="predicted"/>
<sequence>MSEVWLVLGADVYEIYAAPDRKMSEIELHAGVPEDVRGQFNVARNMALYQYFMYALAPEVQMKTYSVIELALRRRLEPANGSGLAWLLRKALELGLLKDEGFRHLDPPDPGNGFSISLPEVLPKLRNALAHGSTDLTPDCIGHVEKCADLVNQLFLRRKEQQDAAPIGICHVPVSGKQDADRSV</sequence>
<dbReference type="EMBL" id="EU327989">
    <property type="protein sequence ID" value="ACB12992.1"/>
    <property type="molecule type" value="Genomic_DNA"/>
</dbReference>
<evidence type="ECO:0000313" key="1">
    <source>
        <dbReference type="EMBL" id="ACB12992.1"/>
    </source>
</evidence>
<evidence type="ECO:0008006" key="2">
    <source>
        <dbReference type="Google" id="ProtNLM"/>
    </source>
</evidence>
<reference evidence="1" key="1">
    <citation type="journal article" date="2008" name="J. Bacteriol.">
        <title>The evolution of class 1 integrons and the rise of antibiotic resistance.</title>
        <authorList>
            <person name="Gillings M."/>
            <person name="Boucher Y."/>
            <person name="Labbate M."/>
            <person name="Holmes A."/>
            <person name="Krishnan S."/>
            <person name="Holley M."/>
            <person name="Stokes H.W."/>
        </authorList>
    </citation>
    <scope>NUCLEOTIDE SEQUENCE</scope>
</reference>
<organism evidence="1">
    <name type="scientific">Hydrogenophaga sp. PL2G6</name>
    <dbReference type="NCBI Taxonomy" id="503997"/>
    <lineage>
        <taxon>Bacteria</taxon>
        <taxon>Pseudomonadati</taxon>
        <taxon>Pseudomonadota</taxon>
        <taxon>Betaproteobacteria</taxon>
        <taxon>Burkholderiales</taxon>
        <taxon>Comamonadaceae</taxon>
        <taxon>Hydrogenophaga</taxon>
    </lineage>
</organism>
<protein>
    <recommendedName>
        <fullName evidence="2">MAE-28990/MAE-18760-like HEPN domain-containing protein</fullName>
    </recommendedName>
</protein>